<comment type="similarity">
    <text evidence="2">Belongs to the TonB family.</text>
</comment>
<reference evidence="12" key="1">
    <citation type="journal article" date="2022" name="Environ. Microbiol.">
        <title>Geoalkalibacter halelectricus SAP #1 sp. nov. possessing extracellular electron transfer and mineral#reducing capabilities from a haloalkaline environment.</title>
        <authorList>
            <person name="Yadav S."/>
            <person name="Singh R."/>
            <person name="Sundharam S.S."/>
            <person name="Chaudhary S."/>
            <person name="Krishnamurthi S."/>
            <person name="Patil S.A."/>
        </authorList>
    </citation>
    <scope>NUCLEOTIDE SEQUENCE</scope>
    <source>
        <strain evidence="12">SAP-1</strain>
    </source>
</reference>
<gene>
    <name evidence="12" type="ORF">L9S41_01280</name>
</gene>
<evidence type="ECO:0000259" key="11">
    <source>
        <dbReference type="PROSITE" id="PS52015"/>
    </source>
</evidence>
<evidence type="ECO:0000313" key="12">
    <source>
        <dbReference type="EMBL" id="UWZ80041.1"/>
    </source>
</evidence>
<organism evidence="12 13">
    <name type="scientific">Geoalkalibacter halelectricus</name>
    <dbReference type="NCBI Taxonomy" id="2847045"/>
    <lineage>
        <taxon>Bacteria</taxon>
        <taxon>Pseudomonadati</taxon>
        <taxon>Thermodesulfobacteriota</taxon>
        <taxon>Desulfuromonadia</taxon>
        <taxon>Desulfuromonadales</taxon>
        <taxon>Geoalkalibacteraceae</taxon>
        <taxon>Geoalkalibacter</taxon>
    </lineage>
</organism>
<dbReference type="Gene3D" id="3.30.1150.10">
    <property type="match status" value="1"/>
</dbReference>
<dbReference type="PRINTS" id="PR01374">
    <property type="entry name" value="TONBPROTEIN"/>
</dbReference>
<keyword evidence="9" id="KW-0472">Membrane</keyword>
<evidence type="ECO:0000256" key="9">
    <source>
        <dbReference type="ARBA" id="ARBA00023136"/>
    </source>
</evidence>
<dbReference type="PROSITE" id="PS52015">
    <property type="entry name" value="TONB_CTD"/>
    <property type="match status" value="1"/>
</dbReference>
<dbReference type="EMBL" id="CP092109">
    <property type="protein sequence ID" value="UWZ80041.1"/>
    <property type="molecule type" value="Genomic_DNA"/>
</dbReference>
<dbReference type="PANTHER" id="PTHR33446">
    <property type="entry name" value="PROTEIN TONB-RELATED"/>
    <property type="match status" value="1"/>
</dbReference>
<evidence type="ECO:0000256" key="7">
    <source>
        <dbReference type="ARBA" id="ARBA00022927"/>
    </source>
</evidence>
<dbReference type="InterPro" id="IPR051045">
    <property type="entry name" value="TonB-dependent_transducer"/>
</dbReference>
<evidence type="ECO:0000256" key="6">
    <source>
        <dbReference type="ARBA" id="ARBA00022692"/>
    </source>
</evidence>
<keyword evidence="3" id="KW-0813">Transport</keyword>
<feature type="compositionally biased region" description="Low complexity" evidence="10">
    <location>
        <begin position="143"/>
        <end position="156"/>
    </location>
</feature>
<keyword evidence="6" id="KW-0812">Transmembrane</keyword>
<evidence type="ECO:0000256" key="4">
    <source>
        <dbReference type="ARBA" id="ARBA00022475"/>
    </source>
</evidence>
<feature type="compositionally biased region" description="Low complexity" evidence="10">
    <location>
        <begin position="114"/>
        <end position="123"/>
    </location>
</feature>
<dbReference type="PANTHER" id="PTHR33446:SF2">
    <property type="entry name" value="PROTEIN TONB"/>
    <property type="match status" value="1"/>
</dbReference>
<accession>A0ABY5ZLM2</accession>
<keyword evidence="4" id="KW-1003">Cell membrane</keyword>
<comment type="subcellular location">
    <subcellularLocation>
        <location evidence="1">Cell inner membrane</location>
        <topology evidence="1">Single-pass membrane protein</topology>
        <orientation evidence="1">Periplasmic side</orientation>
    </subcellularLocation>
</comment>
<evidence type="ECO:0000256" key="10">
    <source>
        <dbReference type="SAM" id="MobiDB-lite"/>
    </source>
</evidence>
<dbReference type="NCBIfam" id="TIGR01352">
    <property type="entry name" value="tonB_Cterm"/>
    <property type="match status" value="1"/>
</dbReference>
<keyword evidence="5" id="KW-0997">Cell inner membrane</keyword>
<keyword evidence="8" id="KW-1133">Transmembrane helix</keyword>
<feature type="domain" description="TonB C-terminal" evidence="11">
    <location>
        <begin position="173"/>
        <end position="266"/>
    </location>
</feature>
<dbReference type="RefSeq" id="WP_260748396.1">
    <property type="nucleotide sequence ID" value="NZ_CP092109.1"/>
</dbReference>
<sequence length="266" mass="28486">MKLSRHRILIFLALSVLLHGLALLWEPAQDCLPAPASSGMQVVRIEMMRVPAVPAEVLQPAPVDKPSPPPEPQRAPAPAVPAPPAPEAPAKKTARLVPEAAPQPQAQPTPSAPPAATMTASLPPDEPHGMAPLNKSTQPQDAPSPSSVPAPALTSPAKEALRDNARVDALRQAYLLSLPPLIRPHQRYPLPALRAGREGTVIVRFVLERDGRLRESAILESSGDRLLDQAAAAAIERVGHFPAFPTELPEESLPIELPVRFDRSLR</sequence>
<dbReference type="Proteomes" id="UP001060414">
    <property type="component" value="Chromosome"/>
</dbReference>
<evidence type="ECO:0000256" key="3">
    <source>
        <dbReference type="ARBA" id="ARBA00022448"/>
    </source>
</evidence>
<dbReference type="InterPro" id="IPR006260">
    <property type="entry name" value="TonB/TolA_C"/>
</dbReference>
<dbReference type="InterPro" id="IPR003538">
    <property type="entry name" value="TonB"/>
</dbReference>
<evidence type="ECO:0000256" key="1">
    <source>
        <dbReference type="ARBA" id="ARBA00004383"/>
    </source>
</evidence>
<dbReference type="InterPro" id="IPR037682">
    <property type="entry name" value="TonB_C"/>
</dbReference>
<evidence type="ECO:0000256" key="5">
    <source>
        <dbReference type="ARBA" id="ARBA00022519"/>
    </source>
</evidence>
<feature type="compositionally biased region" description="Pro residues" evidence="10">
    <location>
        <begin position="63"/>
        <end position="87"/>
    </location>
</feature>
<keyword evidence="7" id="KW-0653">Protein transport</keyword>
<protein>
    <submittedName>
        <fullName evidence="12">Energy transducer TonB</fullName>
    </submittedName>
</protein>
<name>A0ABY5ZLM2_9BACT</name>
<feature type="region of interest" description="Disordered" evidence="10">
    <location>
        <begin position="59"/>
        <end position="156"/>
    </location>
</feature>
<proteinExistence type="inferred from homology"/>
<evidence type="ECO:0000256" key="8">
    <source>
        <dbReference type="ARBA" id="ARBA00022989"/>
    </source>
</evidence>
<dbReference type="SUPFAM" id="SSF74653">
    <property type="entry name" value="TolA/TonB C-terminal domain"/>
    <property type="match status" value="1"/>
</dbReference>
<keyword evidence="13" id="KW-1185">Reference proteome</keyword>
<evidence type="ECO:0000313" key="13">
    <source>
        <dbReference type="Proteomes" id="UP001060414"/>
    </source>
</evidence>
<dbReference type="Pfam" id="PF03544">
    <property type="entry name" value="TonB_C"/>
    <property type="match status" value="1"/>
</dbReference>
<evidence type="ECO:0000256" key="2">
    <source>
        <dbReference type="ARBA" id="ARBA00006555"/>
    </source>
</evidence>